<evidence type="ECO:0000256" key="1">
    <source>
        <dbReference type="ARBA" id="ARBA00022714"/>
    </source>
</evidence>
<dbReference type="GO" id="GO:0051213">
    <property type="term" value="F:dioxygenase activity"/>
    <property type="evidence" value="ECO:0007669"/>
    <property type="project" value="UniProtKB-KW"/>
</dbReference>
<dbReference type="Proteomes" id="UP000199107">
    <property type="component" value="Unassembled WGS sequence"/>
</dbReference>
<dbReference type="OrthoDB" id="9794779at2"/>
<evidence type="ECO:0000259" key="5">
    <source>
        <dbReference type="PROSITE" id="PS51296"/>
    </source>
</evidence>
<protein>
    <submittedName>
        <fullName evidence="6">Ferredoxin subunit of nitrite reductase or a ring-hydroxylating dioxygenase</fullName>
    </submittedName>
</protein>
<evidence type="ECO:0000256" key="2">
    <source>
        <dbReference type="ARBA" id="ARBA00022723"/>
    </source>
</evidence>
<accession>A0A1G9UVY5</accession>
<keyword evidence="1" id="KW-0001">2Fe-2S</keyword>
<evidence type="ECO:0000256" key="3">
    <source>
        <dbReference type="ARBA" id="ARBA00023004"/>
    </source>
</evidence>
<dbReference type="InterPro" id="IPR036922">
    <property type="entry name" value="Rieske_2Fe-2S_sf"/>
</dbReference>
<keyword evidence="2" id="KW-0479">Metal-binding</keyword>
<dbReference type="InterPro" id="IPR017941">
    <property type="entry name" value="Rieske_2Fe-2S"/>
</dbReference>
<organism evidence="6 7">
    <name type="scientific">Franzmannia pantelleriensis</name>
    <dbReference type="NCBI Taxonomy" id="48727"/>
    <lineage>
        <taxon>Bacteria</taxon>
        <taxon>Pseudomonadati</taxon>
        <taxon>Pseudomonadota</taxon>
        <taxon>Gammaproteobacteria</taxon>
        <taxon>Oceanospirillales</taxon>
        <taxon>Halomonadaceae</taxon>
        <taxon>Franzmannia</taxon>
    </lineage>
</organism>
<dbReference type="RefSeq" id="WP_089660060.1">
    <property type="nucleotide sequence ID" value="NZ_FNGH01000016.1"/>
</dbReference>
<dbReference type="GO" id="GO:0051537">
    <property type="term" value="F:2 iron, 2 sulfur cluster binding"/>
    <property type="evidence" value="ECO:0007669"/>
    <property type="project" value="UniProtKB-KW"/>
</dbReference>
<evidence type="ECO:0000313" key="7">
    <source>
        <dbReference type="Proteomes" id="UP000199107"/>
    </source>
</evidence>
<feature type="domain" description="Rieske" evidence="5">
    <location>
        <begin position="16"/>
        <end position="121"/>
    </location>
</feature>
<dbReference type="GO" id="GO:0046872">
    <property type="term" value="F:metal ion binding"/>
    <property type="evidence" value="ECO:0007669"/>
    <property type="project" value="UniProtKB-KW"/>
</dbReference>
<dbReference type="Pfam" id="PF00355">
    <property type="entry name" value="Rieske"/>
    <property type="match status" value="1"/>
</dbReference>
<dbReference type="SUPFAM" id="SSF50022">
    <property type="entry name" value="ISP domain"/>
    <property type="match status" value="1"/>
</dbReference>
<keyword evidence="6" id="KW-0560">Oxidoreductase</keyword>
<keyword evidence="7" id="KW-1185">Reference proteome</keyword>
<dbReference type="STRING" id="48727.SAMN05192555_11650"/>
<proteinExistence type="predicted"/>
<dbReference type="AlphaFoldDB" id="A0A1G9UVY5"/>
<sequence>MNDAWKTYRSSPASGARLLPASELAVGTTHSMLLDSQGGRFPLLLVGLADGPRAYVNACPHQYLPLDQRGSRILSQDGQTLRCTNHDASFSAHSGKGSGGLGEGCALDPVPLAVDEGGWLVIGE</sequence>
<dbReference type="EMBL" id="FNGH01000016">
    <property type="protein sequence ID" value="SDM63999.1"/>
    <property type="molecule type" value="Genomic_DNA"/>
</dbReference>
<keyword evidence="4" id="KW-0411">Iron-sulfur</keyword>
<dbReference type="Gene3D" id="2.102.10.10">
    <property type="entry name" value="Rieske [2Fe-2S] iron-sulphur domain"/>
    <property type="match status" value="1"/>
</dbReference>
<keyword evidence="3" id="KW-0408">Iron</keyword>
<evidence type="ECO:0000256" key="4">
    <source>
        <dbReference type="ARBA" id="ARBA00023014"/>
    </source>
</evidence>
<evidence type="ECO:0000313" key="6">
    <source>
        <dbReference type="EMBL" id="SDM63999.1"/>
    </source>
</evidence>
<reference evidence="7" key="1">
    <citation type="submission" date="2016-10" db="EMBL/GenBank/DDBJ databases">
        <authorList>
            <person name="Varghese N."/>
            <person name="Submissions S."/>
        </authorList>
    </citation>
    <scope>NUCLEOTIDE SEQUENCE [LARGE SCALE GENOMIC DNA]</scope>
    <source>
        <strain evidence="7">AAP</strain>
    </source>
</reference>
<keyword evidence="6" id="KW-0223">Dioxygenase</keyword>
<dbReference type="PROSITE" id="PS51296">
    <property type="entry name" value="RIESKE"/>
    <property type="match status" value="1"/>
</dbReference>
<name>A0A1G9UVY5_9GAMM</name>
<gene>
    <name evidence="6" type="ORF">SAMN05192555_11650</name>
</gene>